<proteinExistence type="predicted"/>
<name>A0A6I1Q1E9_PARAM</name>
<gene>
    <name evidence="1" type="ORF">HDG40_007532</name>
</gene>
<evidence type="ECO:0000313" key="1">
    <source>
        <dbReference type="EMBL" id="MBB5429335.1"/>
    </source>
</evidence>
<sequence length="192" mass="20839">MASKKILILLIAAWLDVYNGPVSAQTLNTQFLGWIGKSQHGYALDGSDWHYCFGGSGGSCGTVSLTTGHSSCHTTSFDIGAQWGIPIKIGSMAIDGGINKSWTACNIRSETVTCGPNPGWKGRAVINFSERWGKVHVIGADNYLTLQSSCPAGWRSDWMGGVSWRCTYVGGAYDREGYLPEWRGSSCNYQRI</sequence>
<accession>A0A6I1Q1E9</accession>
<protein>
    <submittedName>
        <fullName evidence="1">Uncharacterized protein</fullName>
    </submittedName>
</protein>
<dbReference type="AlphaFoldDB" id="A0A6I1Q1E9"/>
<keyword evidence="2" id="KW-1185">Reference proteome</keyword>
<organism evidence="1 2">
    <name type="scientific">Paraburkholderia atlantica</name>
    <dbReference type="NCBI Taxonomy" id="2654982"/>
    <lineage>
        <taxon>Bacteria</taxon>
        <taxon>Pseudomonadati</taxon>
        <taxon>Pseudomonadota</taxon>
        <taxon>Betaproteobacteria</taxon>
        <taxon>Burkholderiales</taxon>
        <taxon>Burkholderiaceae</taxon>
        <taxon>Paraburkholderia</taxon>
    </lineage>
</organism>
<reference evidence="1 2" key="1">
    <citation type="submission" date="2020-08" db="EMBL/GenBank/DDBJ databases">
        <title>Genomic Encyclopedia of Type Strains, Phase IV (KMG-V): Genome sequencing to study the core and pangenomes of soil and plant-associated prokaryotes.</title>
        <authorList>
            <person name="Whitman W."/>
        </authorList>
    </citation>
    <scope>NUCLEOTIDE SEQUENCE [LARGE SCALE GENOMIC DNA]</scope>
    <source>
        <strain evidence="1 2">JPY158</strain>
    </source>
</reference>
<dbReference type="OrthoDB" id="9151694at2"/>
<dbReference type="Proteomes" id="UP000592780">
    <property type="component" value="Unassembled WGS sequence"/>
</dbReference>
<comment type="caution">
    <text evidence="1">The sequence shown here is derived from an EMBL/GenBank/DDBJ whole genome shotgun (WGS) entry which is preliminary data.</text>
</comment>
<dbReference type="EMBL" id="JACHDD010000024">
    <property type="protein sequence ID" value="MBB5429335.1"/>
    <property type="molecule type" value="Genomic_DNA"/>
</dbReference>
<dbReference type="RefSeq" id="WP_152854835.1">
    <property type="nucleotide sequence ID" value="NZ_JACHDD010000024.1"/>
</dbReference>
<evidence type="ECO:0000313" key="2">
    <source>
        <dbReference type="Proteomes" id="UP000592780"/>
    </source>
</evidence>